<evidence type="ECO:0000256" key="2">
    <source>
        <dbReference type="ARBA" id="ARBA00011900"/>
    </source>
</evidence>
<dbReference type="Pfam" id="PF01555">
    <property type="entry name" value="N6_N4_Mtase"/>
    <property type="match status" value="1"/>
</dbReference>
<organism evidence="8 9">
    <name type="scientific">Entomospira nematocerorum</name>
    <dbReference type="NCBI Taxonomy" id="2719987"/>
    <lineage>
        <taxon>Bacteria</taxon>
        <taxon>Pseudomonadati</taxon>
        <taxon>Spirochaetota</taxon>
        <taxon>Spirochaetia</taxon>
        <taxon>Spirochaetales</taxon>
        <taxon>Spirochaetaceae</taxon>
        <taxon>Entomospira</taxon>
    </lineage>
</organism>
<evidence type="ECO:0000256" key="3">
    <source>
        <dbReference type="ARBA" id="ARBA00022603"/>
    </source>
</evidence>
<comment type="caution">
    <text evidence="8">The sequence shown here is derived from an EMBL/GenBank/DDBJ whole genome shotgun (WGS) entry which is preliminary data.</text>
</comment>
<sequence>MDKLNQKLLASPNLQQERIDQLKQLMPDLFTDEGSLNTTALKELVGSDYLAKENYNFSWYGKADARQKAFSPSYATLTKDEKRSVHPQDGKGNMIIEGENLEVLKVLLHSYRETIKCIYIDPPYNTGSDFVYKDSWASNSQEYLEAVGATADGIKLTTLSDSNGRKHSDWLSMIYARLLVARQLLREDGVIFVSIDDNEQANLKKVMDEVFGEENFISNFIHLQNSAINYGAIKDLKEYIFVYSKNKDRIKFIHRLEESKEISSRITKTKHRKFIINFPAGLKIKGKTNAVFTGVIGGKSEPIRIISKEMVFENGILKHDCELEAEWSSPNIILSLLEGRVAFDKKGQRYKEIFFNSHGIPQYLKENSETQISNIIDFVGDSTSATYQLRTLFPNTKDVFSNPKPINLIKYLISISSHQEDDIILDFFAGSGTTAHAVMDLNAKDGGNRKFILVQLKEQIEEKNEAYKAGYKFISDITIARNQKAIEKNLYNTGFTVYSLAQSHFPRVEFELDNHASQEQNLARLEAYIAEKENAIVLGSMVSNDQALLDEVLLKQGFKLDYTLEKQACTTNTIYKVEDGSQEAYVSVDKKLNSESFSYLSTLQDSLFICLGIALTTSQRHELNQTLNKNLIII</sequence>
<dbReference type="PRINTS" id="PR00506">
    <property type="entry name" value="D21N6MTFRASE"/>
</dbReference>
<dbReference type="PROSITE" id="PS00092">
    <property type="entry name" value="N6_MTASE"/>
    <property type="match status" value="1"/>
</dbReference>
<evidence type="ECO:0000259" key="7">
    <source>
        <dbReference type="Pfam" id="PF01555"/>
    </source>
</evidence>
<reference evidence="8" key="1">
    <citation type="submission" date="2020-03" db="EMBL/GenBank/DDBJ databases">
        <title>Spirochaetal bacteria isolated from arthropods constitute a novel genus Entomospira genus novum within the order Spirochaetales.</title>
        <authorList>
            <person name="Grana-Miraglia L."/>
            <person name="Sikutova S."/>
            <person name="Fingerle V."/>
            <person name="Sing A."/>
            <person name="Castillo-Ramirez S."/>
            <person name="Margos G."/>
            <person name="Rudolf I."/>
        </authorList>
    </citation>
    <scope>NUCLEOTIDE SEQUENCE</scope>
    <source>
        <strain evidence="8">BR208</strain>
    </source>
</reference>
<comment type="similarity">
    <text evidence="1">Belongs to the N(4)/N(6)-methyltransferase family.</text>
</comment>
<dbReference type="GO" id="GO:0008170">
    <property type="term" value="F:N-methyltransferase activity"/>
    <property type="evidence" value="ECO:0007669"/>
    <property type="project" value="InterPro"/>
</dbReference>
<dbReference type="GO" id="GO:0003677">
    <property type="term" value="F:DNA binding"/>
    <property type="evidence" value="ECO:0007669"/>
    <property type="project" value="InterPro"/>
</dbReference>
<dbReference type="InterPro" id="IPR002941">
    <property type="entry name" value="DNA_methylase_N4/N6"/>
</dbReference>
<dbReference type="GO" id="GO:0032259">
    <property type="term" value="P:methylation"/>
    <property type="evidence" value="ECO:0007669"/>
    <property type="project" value="UniProtKB-KW"/>
</dbReference>
<protein>
    <recommendedName>
        <fullName evidence="2">site-specific DNA-methyltransferase (adenine-specific)</fullName>
        <ecNumber evidence="2">2.1.1.72</ecNumber>
    </recommendedName>
</protein>
<feature type="domain" description="DNA methylase N-4/N-6" evidence="7">
    <location>
        <begin position="115"/>
        <end position="462"/>
    </location>
</feature>
<keyword evidence="4" id="KW-0808">Transferase</keyword>
<dbReference type="EC" id="2.1.1.72" evidence="2"/>
<evidence type="ECO:0000256" key="6">
    <source>
        <dbReference type="ARBA" id="ARBA00047942"/>
    </source>
</evidence>
<evidence type="ECO:0000256" key="4">
    <source>
        <dbReference type="ARBA" id="ARBA00022679"/>
    </source>
</evidence>
<dbReference type="PIRSF" id="PIRSF015855">
    <property type="entry name" value="TypeIII_Mtase_mKpnI"/>
    <property type="match status" value="1"/>
</dbReference>
<dbReference type="GO" id="GO:0009007">
    <property type="term" value="F:site-specific DNA-methyltransferase (adenine-specific) activity"/>
    <property type="evidence" value="ECO:0007669"/>
    <property type="project" value="UniProtKB-EC"/>
</dbReference>
<keyword evidence="5" id="KW-0949">S-adenosyl-L-methionine</keyword>
<keyword evidence="3" id="KW-0489">Methyltransferase</keyword>
<dbReference type="Gene3D" id="3.40.50.150">
    <property type="entry name" value="Vaccinia Virus protein VP39"/>
    <property type="match status" value="1"/>
</dbReference>
<proteinExistence type="inferred from homology"/>
<gene>
    <name evidence="8" type="ORF">HCT46_07865</name>
</gene>
<dbReference type="InterPro" id="IPR002052">
    <property type="entry name" value="DNA_methylase_N6_adenine_CS"/>
</dbReference>
<evidence type="ECO:0000313" key="8">
    <source>
        <dbReference type="EMBL" id="NIZ47829.1"/>
    </source>
</evidence>
<dbReference type="Proteomes" id="UP000752013">
    <property type="component" value="Unassembled WGS sequence"/>
</dbReference>
<evidence type="ECO:0000313" key="9">
    <source>
        <dbReference type="Proteomes" id="UP000752013"/>
    </source>
</evidence>
<keyword evidence="9" id="KW-1185">Reference proteome</keyword>
<evidence type="ECO:0000256" key="1">
    <source>
        <dbReference type="ARBA" id="ARBA00006594"/>
    </source>
</evidence>
<accession>A0A968GEJ9</accession>
<dbReference type="EMBL" id="JAATLK010000006">
    <property type="protein sequence ID" value="NIZ47829.1"/>
    <property type="molecule type" value="Genomic_DNA"/>
</dbReference>
<dbReference type="InterPro" id="IPR002295">
    <property type="entry name" value="N4/N6-MTase_EcoPI_Mod-like"/>
</dbReference>
<evidence type="ECO:0000256" key="5">
    <source>
        <dbReference type="ARBA" id="ARBA00022691"/>
    </source>
</evidence>
<dbReference type="RefSeq" id="WP_167704639.1">
    <property type="nucleotide sequence ID" value="NZ_CP118173.1"/>
</dbReference>
<dbReference type="SUPFAM" id="SSF53335">
    <property type="entry name" value="S-adenosyl-L-methionine-dependent methyltransferases"/>
    <property type="match status" value="1"/>
</dbReference>
<dbReference type="InterPro" id="IPR029063">
    <property type="entry name" value="SAM-dependent_MTases_sf"/>
</dbReference>
<comment type="catalytic activity">
    <reaction evidence="6">
        <text>a 2'-deoxyadenosine in DNA + S-adenosyl-L-methionine = an N(6)-methyl-2'-deoxyadenosine in DNA + S-adenosyl-L-homocysteine + H(+)</text>
        <dbReference type="Rhea" id="RHEA:15197"/>
        <dbReference type="Rhea" id="RHEA-COMP:12418"/>
        <dbReference type="Rhea" id="RHEA-COMP:12419"/>
        <dbReference type="ChEBI" id="CHEBI:15378"/>
        <dbReference type="ChEBI" id="CHEBI:57856"/>
        <dbReference type="ChEBI" id="CHEBI:59789"/>
        <dbReference type="ChEBI" id="CHEBI:90615"/>
        <dbReference type="ChEBI" id="CHEBI:90616"/>
        <dbReference type="EC" id="2.1.1.72"/>
    </reaction>
</comment>
<dbReference type="AlphaFoldDB" id="A0A968GEJ9"/>
<name>A0A968GEJ9_9SPIO</name>